<dbReference type="OrthoDB" id="199599at2759"/>
<dbReference type="EMBL" id="KV750714">
    <property type="protein sequence ID" value="OCL03549.1"/>
    <property type="molecule type" value="Genomic_DNA"/>
</dbReference>
<feature type="transmembrane region" description="Helical" evidence="6">
    <location>
        <begin position="191"/>
        <end position="217"/>
    </location>
</feature>
<evidence type="ECO:0000256" key="1">
    <source>
        <dbReference type="ARBA" id="ARBA00004127"/>
    </source>
</evidence>
<dbReference type="InterPro" id="IPR052053">
    <property type="entry name" value="IM_YidH-like"/>
</dbReference>
<feature type="compositionally biased region" description="Low complexity" evidence="5">
    <location>
        <begin position="52"/>
        <end position="62"/>
    </location>
</feature>
<accession>A0A8E2ERM3</accession>
<name>A0A8E2ERM3_9PEZI</name>
<evidence type="ECO:0000259" key="7">
    <source>
        <dbReference type="Pfam" id="PF02656"/>
    </source>
</evidence>
<organism evidence="8 9">
    <name type="scientific">Glonium stellatum</name>
    <dbReference type="NCBI Taxonomy" id="574774"/>
    <lineage>
        <taxon>Eukaryota</taxon>
        <taxon>Fungi</taxon>
        <taxon>Dikarya</taxon>
        <taxon>Ascomycota</taxon>
        <taxon>Pezizomycotina</taxon>
        <taxon>Dothideomycetes</taxon>
        <taxon>Pleosporomycetidae</taxon>
        <taxon>Gloniales</taxon>
        <taxon>Gloniaceae</taxon>
        <taxon>Glonium</taxon>
    </lineage>
</organism>
<proteinExistence type="predicted"/>
<evidence type="ECO:0000313" key="9">
    <source>
        <dbReference type="Proteomes" id="UP000250140"/>
    </source>
</evidence>
<sequence>MMDSETPPAPASTLTLPPAILHFPIEPHPDSDEHRQNDKHRTAKELNPILPSSSSRIGSSRSPNLAARPGPSSSPHSLYIYPRSGSTRSSPFLRSRQRRQSDISTAPDDDWEREAWRYRLKRQTPHWYDGIVRFWGRQISIVVDQGQQRDHLALERTFLGYLRTSVALAIMGVITAQLFRLQHSINPNPNLGFFVLGIPLAVIFIATAILVLLLGAFRFWKQQNALVRGKIHAGGWEINTIMCLTIVLCLATFALMAAIDIVKEDL</sequence>
<feature type="compositionally biased region" description="Low complexity" evidence="5">
    <location>
        <begin position="11"/>
        <end position="21"/>
    </location>
</feature>
<keyword evidence="3 6" id="KW-1133">Transmembrane helix</keyword>
<feature type="compositionally biased region" description="Basic and acidic residues" evidence="5">
    <location>
        <begin position="25"/>
        <end position="44"/>
    </location>
</feature>
<feature type="transmembrane region" description="Helical" evidence="6">
    <location>
        <begin position="238"/>
        <end position="259"/>
    </location>
</feature>
<dbReference type="GO" id="GO:0012505">
    <property type="term" value="C:endomembrane system"/>
    <property type="evidence" value="ECO:0007669"/>
    <property type="project" value="UniProtKB-SubCell"/>
</dbReference>
<dbReference type="PANTHER" id="PTHR34187">
    <property type="entry name" value="FGR18P"/>
    <property type="match status" value="1"/>
</dbReference>
<evidence type="ECO:0000256" key="2">
    <source>
        <dbReference type="ARBA" id="ARBA00022692"/>
    </source>
</evidence>
<evidence type="ECO:0000256" key="4">
    <source>
        <dbReference type="ARBA" id="ARBA00023136"/>
    </source>
</evidence>
<keyword evidence="2 6" id="KW-0812">Transmembrane</keyword>
<keyword evidence="9" id="KW-1185">Reference proteome</keyword>
<dbReference type="Pfam" id="PF02656">
    <property type="entry name" value="DUF202"/>
    <property type="match status" value="1"/>
</dbReference>
<evidence type="ECO:0000256" key="6">
    <source>
        <dbReference type="SAM" id="Phobius"/>
    </source>
</evidence>
<dbReference type="InterPro" id="IPR003807">
    <property type="entry name" value="DUF202"/>
</dbReference>
<evidence type="ECO:0000256" key="3">
    <source>
        <dbReference type="ARBA" id="ARBA00022989"/>
    </source>
</evidence>
<gene>
    <name evidence="8" type="ORF">AOQ84DRAFT_347547</name>
</gene>
<evidence type="ECO:0000256" key="5">
    <source>
        <dbReference type="SAM" id="MobiDB-lite"/>
    </source>
</evidence>
<dbReference type="Proteomes" id="UP000250140">
    <property type="component" value="Unassembled WGS sequence"/>
</dbReference>
<protein>
    <recommendedName>
        <fullName evidence="7">DUF202 domain-containing protein</fullName>
    </recommendedName>
</protein>
<feature type="transmembrane region" description="Helical" evidence="6">
    <location>
        <begin position="158"/>
        <end position="179"/>
    </location>
</feature>
<evidence type="ECO:0000313" key="8">
    <source>
        <dbReference type="EMBL" id="OCL03549.1"/>
    </source>
</evidence>
<comment type="subcellular location">
    <subcellularLocation>
        <location evidence="1">Endomembrane system</location>
        <topology evidence="1">Multi-pass membrane protein</topology>
    </subcellularLocation>
</comment>
<keyword evidence="4 6" id="KW-0472">Membrane</keyword>
<reference evidence="8 9" key="1">
    <citation type="journal article" date="2016" name="Nat. Commun.">
        <title>Ectomycorrhizal ecology is imprinted in the genome of the dominant symbiotic fungus Cenococcum geophilum.</title>
        <authorList>
            <consortium name="DOE Joint Genome Institute"/>
            <person name="Peter M."/>
            <person name="Kohler A."/>
            <person name="Ohm R.A."/>
            <person name="Kuo A."/>
            <person name="Krutzmann J."/>
            <person name="Morin E."/>
            <person name="Arend M."/>
            <person name="Barry K.W."/>
            <person name="Binder M."/>
            <person name="Choi C."/>
            <person name="Clum A."/>
            <person name="Copeland A."/>
            <person name="Grisel N."/>
            <person name="Haridas S."/>
            <person name="Kipfer T."/>
            <person name="LaButti K."/>
            <person name="Lindquist E."/>
            <person name="Lipzen A."/>
            <person name="Maire R."/>
            <person name="Meier B."/>
            <person name="Mihaltcheva S."/>
            <person name="Molinier V."/>
            <person name="Murat C."/>
            <person name="Poggeler S."/>
            <person name="Quandt C.A."/>
            <person name="Sperisen C."/>
            <person name="Tritt A."/>
            <person name="Tisserant E."/>
            <person name="Crous P.W."/>
            <person name="Henrissat B."/>
            <person name="Nehls U."/>
            <person name="Egli S."/>
            <person name="Spatafora J.W."/>
            <person name="Grigoriev I.V."/>
            <person name="Martin F.M."/>
        </authorList>
    </citation>
    <scope>NUCLEOTIDE SEQUENCE [LARGE SCALE GENOMIC DNA]</scope>
    <source>
        <strain evidence="8 9">CBS 207.34</strain>
    </source>
</reference>
<dbReference type="AlphaFoldDB" id="A0A8E2ERM3"/>
<dbReference type="PANTHER" id="PTHR34187:SF1">
    <property type="entry name" value="DUF202 DOMAIN-CONTAINING PROTEIN"/>
    <property type="match status" value="1"/>
</dbReference>
<feature type="domain" description="DUF202" evidence="7">
    <location>
        <begin position="149"/>
        <end position="224"/>
    </location>
</feature>
<feature type="region of interest" description="Disordered" evidence="5">
    <location>
        <begin position="1"/>
        <end position="106"/>
    </location>
</feature>